<evidence type="ECO:0000256" key="1">
    <source>
        <dbReference type="SAM" id="MobiDB-lite"/>
    </source>
</evidence>
<dbReference type="Proteomes" id="UP001597139">
    <property type="component" value="Unassembled WGS sequence"/>
</dbReference>
<evidence type="ECO:0000313" key="2">
    <source>
        <dbReference type="EMBL" id="MFD1566604.1"/>
    </source>
</evidence>
<organism evidence="2 3">
    <name type="scientific">Halolamina litorea</name>
    <dbReference type="NCBI Taxonomy" id="1515593"/>
    <lineage>
        <taxon>Archaea</taxon>
        <taxon>Methanobacteriati</taxon>
        <taxon>Methanobacteriota</taxon>
        <taxon>Stenosarchaea group</taxon>
        <taxon>Halobacteria</taxon>
        <taxon>Halobacteriales</taxon>
        <taxon>Haloferacaceae</taxon>
    </lineage>
</organism>
<dbReference type="Gene3D" id="3.40.720.10">
    <property type="entry name" value="Alkaline Phosphatase, subunit A"/>
    <property type="match status" value="1"/>
</dbReference>
<feature type="compositionally biased region" description="Acidic residues" evidence="1">
    <location>
        <begin position="382"/>
        <end position="394"/>
    </location>
</feature>
<dbReference type="SUPFAM" id="SSF53649">
    <property type="entry name" value="Alkaline phosphatase-like"/>
    <property type="match status" value="1"/>
</dbReference>
<sequence length="405" mass="46651">MADIFAAYAVENDEKNVRSTHECESERLHLYTSVRTEKQRLVVSGLDRHIPDLCAPATYLSVKHKQDTTVLRLIAVDFTEWLSQSASNIKDTDKTWSSRVFRPIYYLYVACFLSLTKWWPYGTNVYDHDWDALIILDACRVDALREVSEEYDFVSVDETINSVGSTSFEWMNHTFDTDYREEIERTAYVSGNGYTDRVLGHGGETGHAAMPFGPSEYDVVDPEDFAYLEELWRAEFDNSSEWMIDGNAGSWVHPKYTTDRAIEAGRERSSDRLLVHYMYPHDPFPLADSDDLVRPFDSLRSRDVTRAEAYREYLDHLRLVLDEVERLLENLNAEDVVITADHGEAFGEYGFYRHVIGCPLPCMREVPWVKTTAEDTGMYDPEAPEPESETDSVDVESRLENLGYL</sequence>
<evidence type="ECO:0000313" key="3">
    <source>
        <dbReference type="Proteomes" id="UP001597139"/>
    </source>
</evidence>
<evidence type="ECO:0008006" key="4">
    <source>
        <dbReference type="Google" id="ProtNLM"/>
    </source>
</evidence>
<reference evidence="2 3" key="1">
    <citation type="journal article" date="2019" name="Int. J. Syst. Evol. Microbiol.">
        <title>The Global Catalogue of Microorganisms (GCM) 10K type strain sequencing project: providing services to taxonomists for standard genome sequencing and annotation.</title>
        <authorList>
            <consortium name="The Broad Institute Genomics Platform"/>
            <consortium name="The Broad Institute Genome Sequencing Center for Infectious Disease"/>
            <person name="Wu L."/>
            <person name="Ma J."/>
        </authorList>
    </citation>
    <scope>NUCLEOTIDE SEQUENCE [LARGE SCALE GENOMIC DNA]</scope>
    <source>
        <strain evidence="2 3">CGMCC 1.12859</strain>
    </source>
</reference>
<keyword evidence="3" id="KW-1185">Reference proteome</keyword>
<protein>
    <recommendedName>
        <fullName evidence="4">Sulfatase</fullName>
    </recommendedName>
</protein>
<dbReference type="AlphaFoldDB" id="A0ABD6BPW6"/>
<name>A0ABD6BPW6_9EURY</name>
<dbReference type="InterPro" id="IPR017850">
    <property type="entry name" value="Alkaline_phosphatase_core_sf"/>
</dbReference>
<gene>
    <name evidence="2" type="ORF">ACFSAU_03785</name>
</gene>
<comment type="caution">
    <text evidence="2">The sequence shown here is derived from an EMBL/GenBank/DDBJ whole genome shotgun (WGS) entry which is preliminary data.</text>
</comment>
<proteinExistence type="predicted"/>
<feature type="region of interest" description="Disordered" evidence="1">
    <location>
        <begin position="375"/>
        <end position="405"/>
    </location>
</feature>
<accession>A0ABD6BPW6</accession>
<dbReference type="EMBL" id="JBHUCZ010000001">
    <property type="protein sequence ID" value="MFD1566604.1"/>
    <property type="molecule type" value="Genomic_DNA"/>
</dbReference>
<dbReference type="RefSeq" id="WP_267645900.1">
    <property type="nucleotide sequence ID" value="NZ_JANHGR010000001.1"/>
</dbReference>